<proteinExistence type="predicted"/>
<dbReference type="InterPro" id="IPR044668">
    <property type="entry name" value="PuuD-like"/>
</dbReference>
<dbReference type="PANTHER" id="PTHR43235:SF1">
    <property type="entry name" value="GLUTAMINE AMIDOTRANSFERASE PB2B2.05-RELATED"/>
    <property type="match status" value="1"/>
</dbReference>
<dbReference type="InterPro" id="IPR029062">
    <property type="entry name" value="Class_I_gatase-like"/>
</dbReference>
<dbReference type="SUPFAM" id="SSF52317">
    <property type="entry name" value="Class I glutamine amidotransferase-like"/>
    <property type="match status" value="1"/>
</dbReference>
<sequence length="268" mass="28142">MGARQAPDRRPLIGITGRRFRLSLIDGADPRYGDRCIDTSLSDFASRIAGAGGVPVTLSYDAEATAACEWLSGVVIAGGQDVHPACWGGDTSVVRDIDPRTNTQVHDVDRDAYEIALVRAALERGIPVLGVCRGLQVLNVALGGTLVADLPEGPVSHLSSATAPTDGTADHVVTFAAGSLARSLFGEQAQTNSWHHQAVDVCGTGLLVTGRAGDGVVEAVELPGAPVLGVQWHPEWMASDDPAMSWIVRAATEHLTSGTDTEMQRSMQ</sequence>
<keyword evidence="2" id="KW-1185">Reference proteome</keyword>
<dbReference type="GO" id="GO:0005829">
    <property type="term" value="C:cytosol"/>
    <property type="evidence" value="ECO:0007669"/>
    <property type="project" value="TreeGrafter"/>
</dbReference>
<dbReference type="InterPro" id="IPR011697">
    <property type="entry name" value="Peptidase_C26"/>
</dbReference>
<evidence type="ECO:0000313" key="2">
    <source>
        <dbReference type="Proteomes" id="UP000295453"/>
    </source>
</evidence>
<dbReference type="CDD" id="cd01745">
    <property type="entry name" value="GATase1_2"/>
    <property type="match status" value="1"/>
</dbReference>
<evidence type="ECO:0000313" key="1">
    <source>
        <dbReference type="EMBL" id="TCJ31102.1"/>
    </source>
</evidence>
<dbReference type="GO" id="GO:0033969">
    <property type="term" value="F:gamma-glutamyl-gamma-aminobutyrate hydrolase activity"/>
    <property type="evidence" value="ECO:0007669"/>
    <property type="project" value="TreeGrafter"/>
</dbReference>
<reference evidence="1 2" key="1">
    <citation type="submission" date="2019-03" db="EMBL/GenBank/DDBJ databases">
        <authorList>
            <person name="Kim M.K.M."/>
        </authorList>
    </citation>
    <scope>NUCLEOTIDE SEQUENCE [LARGE SCALE GENOMIC DNA]</scope>
    <source>
        <strain evidence="1 2">18JY15-6</strain>
    </source>
</reference>
<organism evidence="1 2">
    <name type="scientific">Nocardioides jejuensis</name>
    <dbReference type="NCBI Taxonomy" id="2502782"/>
    <lineage>
        <taxon>Bacteria</taxon>
        <taxon>Bacillati</taxon>
        <taxon>Actinomycetota</taxon>
        <taxon>Actinomycetes</taxon>
        <taxon>Propionibacteriales</taxon>
        <taxon>Nocardioidaceae</taxon>
        <taxon>Nocardioides</taxon>
    </lineage>
</organism>
<gene>
    <name evidence="1" type="ORF">EPD65_00570</name>
</gene>
<comment type="caution">
    <text evidence="1">The sequence shown here is derived from an EMBL/GenBank/DDBJ whole genome shotgun (WGS) entry which is preliminary data.</text>
</comment>
<keyword evidence="1" id="KW-0378">Hydrolase</keyword>
<dbReference type="Gene3D" id="3.40.50.880">
    <property type="match status" value="1"/>
</dbReference>
<protein>
    <submittedName>
        <fullName evidence="1">Gamma-glutamyl-gamma-aminobutyrate hydrolase family protein</fullName>
    </submittedName>
</protein>
<dbReference type="Pfam" id="PF07722">
    <property type="entry name" value="Peptidase_C26"/>
    <property type="match status" value="1"/>
</dbReference>
<dbReference type="GO" id="GO:0006598">
    <property type="term" value="P:polyamine catabolic process"/>
    <property type="evidence" value="ECO:0007669"/>
    <property type="project" value="TreeGrafter"/>
</dbReference>
<dbReference type="OrthoDB" id="9813383at2"/>
<dbReference type="Proteomes" id="UP000295453">
    <property type="component" value="Unassembled WGS sequence"/>
</dbReference>
<name>A0A4V2P008_9ACTN</name>
<dbReference type="RefSeq" id="WP_131580895.1">
    <property type="nucleotide sequence ID" value="NZ_SJZJ01000001.1"/>
</dbReference>
<dbReference type="PROSITE" id="PS51273">
    <property type="entry name" value="GATASE_TYPE_1"/>
    <property type="match status" value="1"/>
</dbReference>
<dbReference type="AlphaFoldDB" id="A0A4V2P008"/>
<dbReference type="PANTHER" id="PTHR43235">
    <property type="entry name" value="GLUTAMINE AMIDOTRANSFERASE PB2B2.05-RELATED"/>
    <property type="match status" value="1"/>
</dbReference>
<dbReference type="EMBL" id="SJZJ01000001">
    <property type="protein sequence ID" value="TCJ31102.1"/>
    <property type="molecule type" value="Genomic_DNA"/>
</dbReference>
<accession>A0A4V2P008</accession>